<dbReference type="InterPro" id="IPR019476">
    <property type="entry name" value="T4SS_TraD_DNA-bd"/>
</dbReference>
<organism evidence="4">
    <name type="scientific">Pseudomonas syringae pv. actinidiae</name>
    <dbReference type="NCBI Taxonomy" id="103796"/>
    <lineage>
        <taxon>Bacteria</taxon>
        <taxon>Pseudomonadati</taxon>
        <taxon>Pseudomonadota</taxon>
        <taxon>Gammaproteobacteria</taxon>
        <taxon>Pseudomonadales</taxon>
        <taxon>Pseudomonadaceae</taxon>
        <taxon>Pseudomonas</taxon>
        <taxon>Pseudomonas syringae</taxon>
    </lineage>
</organism>
<dbReference type="InterPro" id="IPR032689">
    <property type="entry name" value="TraG-D_C"/>
</dbReference>
<dbReference type="PANTHER" id="PTHR30121">
    <property type="entry name" value="UNCHARACTERIZED PROTEIN YJGR-RELATED"/>
    <property type="match status" value="1"/>
</dbReference>
<dbReference type="Pfam" id="PF10412">
    <property type="entry name" value="TrwB_AAD_bind"/>
    <property type="match status" value="1"/>
</dbReference>
<dbReference type="PANTHER" id="PTHR30121:SF6">
    <property type="entry name" value="SLR6007 PROTEIN"/>
    <property type="match status" value="1"/>
</dbReference>
<name>A0A7L7TDN1_PSESF</name>
<feature type="domain" description="Type IV secretion system coupling protein TraD DNA-binding" evidence="2">
    <location>
        <begin position="166"/>
        <end position="299"/>
    </location>
</feature>
<evidence type="ECO:0000259" key="2">
    <source>
        <dbReference type="Pfam" id="PF10412"/>
    </source>
</evidence>
<feature type="region of interest" description="Disordered" evidence="1">
    <location>
        <begin position="708"/>
        <end position="742"/>
    </location>
</feature>
<dbReference type="Gene3D" id="3.40.50.300">
    <property type="entry name" value="P-loop containing nucleotide triphosphate hydrolases"/>
    <property type="match status" value="2"/>
</dbReference>
<evidence type="ECO:0000256" key="1">
    <source>
        <dbReference type="SAM" id="MobiDB-lite"/>
    </source>
</evidence>
<feature type="domain" description="TraD/TraG TraM recognition site" evidence="3">
    <location>
        <begin position="465"/>
        <end position="577"/>
    </location>
</feature>
<dbReference type="RefSeq" id="WP_054076233.1">
    <property type="nucleotide sequence ID" value="NZ_MK569690.1"/>
</dbReference>
<dbReference type="EMBL" id="MK569690">
    <property type="protein sequence ID" value="QOC74186.1"/>
    <property type="molecule type" value="Genomic_DNA"/>
</dbReference>
<dbReference type="InterPro" id="IPR051162">
    <property type="entry name" value="T4SS_component"/>
</dbReference>
<feature type="compositionally biased region" description="Polar residues" evidence="1">
    <location>
        <begin position="728"/>
        <end position="741"/>
    </location>
</feature>
<feature type="compositionally biased region" description="Polar residues" evidence="1">
    <location>
        <begin position="910"/>
        <end position="920"/>
    </location>
</feature>
<evidence type="ECO:0000313" key="4">
    <source>
        <dbReference type="EMBL" id="QOC74186.1"/>
    </source>
</evidence>
<keyword evidence="4" id="KW-0614">Plasmid</keyword>
<protein>
    <submittedName>
        <fullName evidence="4">IncF plasmid conjugative transfer protein TraD</fullName>
    </submittedName>
</protein>
<dbReference type="SUPFAM" id="SSF52540">
    <property type="entry name" value="P-loop containing nucleoside triphosphate hydrolases"/>
    <property type="match status" value="1"/>
</dbReference>
<reference evidence="4" key="1">
    <citation type="submission" date="2019-02" db="EMBL/GenBank/DDBJ databases">
        <authorList>
            <person name="Taiaroa G."/>
            <person name="Butler M."/>
            <person name="Lamont I."/>
            <person name="Black M."/>
            <person name="Poulter J."/>
            <person name="Zhao M."/>
            <person name="Poulter R."/>
        </authorList>
    </citation>
    <scope>NUCLEOTIDE SEQUENCE</scope>
    <source>
        <strain evidence="4">1215</strain>
        <plasmid evidence="4">pMG4_1215</plasmid>
    </source>
</reference>
<dbReference type="AlphaFoldDB" id="A0A7L7TDN1"/>
<dbReference type="InterPro" id="IPR027417">
    <property type="entry name" value="P-loop_NTPase"/>
</dbReference>
<evidence type="ECO:0000259" key="3">
    <source>
        <dbReference type="Pfam" id="PF12696"/>
    </source>
</evidence>
<proteinExistence type="predicted"/>
<accession>A0A7L7TDN1</accession>
<geneLocation type="plasmid" evidence="4">
    <name>pMG4_1215</name>
</geneLocation>
<dbReference type="Pfam" id="PF12696">
    <property type="entry name" value="TraG-D_C"/>
    <property type="match status" value="1"/>
</dbReference>
<sequence length="927" mass="101256">MALATKPNNRHSDAAKELDYNRYIRENLTAAERMNYAIQEYAPPLMMGTGLLALAAPGFFEISASIGVSAFGAFAATRQEHAWPLSRPSFVCKATPLHKKLFKLQQAPVVRDIFGIVKKVTPLKHVPILGNLLFLKDPKEMMGDGIMLLGSDMDNGGAQIWSSMDLLVRHLLLIGTTGSGKTQAILGMIAQLMAQGSGGIFCDGKADITTWFMLYTLARHFGLERQLLVINYLTSGGANTKRSNTTNIFEIASADSLSEMVSSMMGGGSGGGNDDMWRGRAEALFGLIIRAACEDRDLRSETIVADDLRRRMTLQKLIELPQNMIYSQRVRDEAQLFLNDLPGYSAWQKATQPQAKETSMGRMSEQLGFLQMQFTRVLSLLSGTYGYITGTDISEIDWIDVINQRRTVYIMLPALEKSPESLKQLGRMVVTSMRNAMLPIIGGGQLTGLKKILIDGRPIGKQIPYGLFLDEYGSYCVEGFGDVVAQIRSMGVFACFSGQDWASFKKGSEVEADRVNANTSTKIFLKTFDVNTVKLLVDTCGKKLVSVAGTWGDRPNGGRPDMRTNFQSVDALQVQEVDRARIDQMASQDPGMAHIYFGGKLWTKVKMFYPAIQQSSQSQVNSFVRMRTPVGVSGVVEDAERLIAMRKHLDKIQEAVKTYLPTTEPAVIDLGDEFHLWCKSAIEGSQARGGELFSSMQKAAEQIFKGDRKGTPGLAYPQPVQSKPAVATASQPAKTAPSATTVDAGDGKVDFAKSDSLDLLEKALLQQPTAASSQPLFTFDESLLPELPISVAPAPQAEVKMKEDQPLIHPADFSFSMDDHAPDTATQAMISRTALSAAVMQEVKQMQQTGSDSQWSGTLPEARLSANTVVKNAMPDDPNNTYPESPVPKNFSANSLRGALSDLKGKMTDSLKTTGQASTTGEKEEQQ</sequence>
<feature type="region of interest" description="Disordered" evidence="1">
    <location>
        <begin position="872"/>
        <end position="927"/>
    </location>
</feature>